<evidence type="ECO:0000259" key="17">
    <source>
        <dbReference type="PROSITE" id="PS52012"/>
    </source>
</evidence>
<keyword evidence="19" id="KW-1185">Reference proteome</keyword>
<evidence type="ECO:0000256" key="11">
    <source>
        <dbReference type="ARBA" id="ARBA00023136"/>
    </source>
</evidence>
<dbReference type="SMART" id="SM00747">
    <property type="entry name" value="CFEM"/>
    <property type="match status" value="1"/>
</dbReference>
<evidence type="ECO:0000256" key="1">
    <source>
        <dbReference type="ARBA" id="ARBA00004609"/>
    </source>
</evidence>
<dbReference type="PANTHER" id="PTHR37928:SF2">
    <property type="entry name" value="GPI ANCHORED CFEM DOMAIN PROTEIN (AFU_ORTHOLOGUE AFUA_6G10580)"/>
    <property type="match status" value="1"/>
</dbReference>
<feature type="signal peptide" evidence="16">
    <location>
        <begin position="1"/>
        <end position="17"/>
    </location>
</feature>
<dbReference type="OrthoDB" id="3065412at2759"/>
<keyword evidence="14" id="KW-0449">Lipoprotein</keyword>
<comment type="caution">
    <text evidence="18">The sequence shown here is derived from an EMBL/GenBank/DDBJ whole genome shotgun (WGS) entry which is preliminary data.</text>
</comment>
<evidence type="ECO:0000256" key="3">
    <source>
        <dbReference type="ARBA" id="ARBA00010031"/>
    </source>
</evidence>
<evidence type="ECO:0000256" key="6">
    <source>
        <dbReference type="ARBA" id="ARBA00022617"/>
    </source>
</evidence>
<evidence type="ECO:0000313" key="18">
    <source>
        <dbReference type="EMBL" id="OLL23958.1"/>
    </source>
</evidence>
<feature type="domain" description="CFEM" evidence="17">
    <location>
        <begin position="1"/>
        <end position="109"/>
    </location>
</feature>
<dbReference type="AlphaFoldDB" id="A0A1U7LMV2"/>
<evidence type="ECO:0000256" key="5">
    <source>
        <dbReference type="ARBA" id="ARBA00022525"/>
    </source>
</evidence>
<keyword evidence="6" id="KW-0349">Heme</keyword>
<keyword evidence="12 15" id="KW-1015">Disulfide bond</keyword>
<dbReference type="EMBL" id="LXFE01001062">
    <property type="protein sequence ID" value="OLL23958.1"/>
    <property type="molecule type" value="Genomic_DNA"/>
</dbReference>
<name>A0A1U7LMV2_NEOID</name>
<evidence type="ECO:0000256" key="9">
    <source>
        <dbReference type="ARBA" id="ARBA00022729"/>
    </source>
</evidence>
<evidence type="ECO:0000256" key="15">
    <source>
        <dbReference type="PROSITE-ProRule" id="PRU01356"/>
    </source>
</evidence>
<dbReference type="Proteomes" id="UP000186594">
    <property type="component" value="Unassembled WGS sequence"/>
</dbReference>
<evidence type="ECO:0000256" key="13">
    <source>
        <dbReference type="ARBA" id="ARBA00023180"/>
    </source>
</evidence>
<proteinExistence type="inferred from homology"/>
<keyword evidence="10" id="KW-0408">Iron</keyword>
<dbReference type="OMA" id="DVACCIA"/>
<feature type="chain" id="PRO_5013250900" evidence="16">
    <location>
        <begin position="18"/>
        <end position="151"/>
    </location>
</feature>
<dbReference type="PROSITE" id="PS52012">
    <property type="entry name" value="CFEM"/>
    <property type="match status" value="1"/>
</dbReference>
<evidence type="ECO:0000256" key="7">
    <source>
        <dbReference type="ARBA" id="ARBA00022622"/>
    </source>
</evidence>
<keyword evidence="5" id="KW-0964">Secreted</keyword>
<keyword evidence="7" id="KW-0336">GPI-anchor</keyword>
<protein>
    <submittedName>
        <fullName evidence="18">GPI-anchored CFEM domain protein</fullName>
    </submittedName>
</protein>
<evidence type="ECO:0000256" key="2">
    <source>
        <dbReference type="ARBA" id="ARBA00004613"/>
    </source>
</evidence>
<feature type="disulfide bond" evidence="15">
    <location>
        <begin position="26"/>
        <end position="66"/>
    </location>
</feature>
<keyword evidence="8" id="KW-0479">Metal-binding</keyword>
<evidence type="ECO:0000313" key="19">
    <source>
        <dbReference type="Proteomes" id="UP000186594"/>
    </source>
</evidence>
<dbReference type="InterPro" id="IPR008427">
    <property type="entry name" value="Extracellular_membr_CFEM_dom"/>
</dbReference>
<feature type="disulfide bond" evidence="15">
    <location>
        <begin position="30"/>
        <end position="61"/>
    </location>
</feature>
<feature type="disulfide bond" evidence="15">
    <location>
        <begin position="40"/>
        <end position="47"/>
    </location>
</feature>
<keyword evidence="11" id="KW-0472">Membrane</keyword>
<comment type="subcellular location">
    <subcellularLocation>
        <location evidence="1">Cell membrane</location>
        <topology evidence="1">Lipid-anchor</topology>
        <topology evidence="1">GPI-anchor</topology>
    </subcellularLocation>
    <subcellularLocation>
        <location evidence="2">Secreted</location>
    </subcellularLocation>
</comment>
<dbReference type="GO" id="GO:0005576">
    <property type="term" value="C:extracellular region"/>
    <property type="evidence" value="ECO:0007669"/>
    <property type="project" value="UniProtKB-SubCell"/>
</dbReference>
<reference evidence="18 19" key="1">
    <citation type="submission" date="2016-04" db="EMBL/GenBank/DDBJ databases">
        <title>Evolutionary innovation and constraint leading to complex multicellularity in the Ascomycota.</title>
        <authorList>
            <person name="Cisse O."/>
            <person name="Nguyen A."/>
            <person name="Hewitt D.A."/>
            <person name="Jedd G."/>
            <person name="Stajich J.E."/>
        </authorList>
    </citation>
    <scope>NUCLEOTIDE SEQUENCE [LARGE SCALE GENOMIC DNA]</scope>
    <source>
        <strain evidence="18 19">DAH-3</strain>
    </source>
</reference>
<evidence type="ECO:0000256" key="10">
    <source>
        <dbReference type="ARBA" id="ARBA00023004"/>
    </source>
</evidence>
<accession>A0A1U7LMV2</accession>
<comment type="similarity">
    <text evidence="3">Belongs to the RBT5 family.</text>
</comment>
<keyword evidence="4" id="KW-1003">Cell membrane</keyword>
<evidence type="ECO:0000256" key="14">
    <source>
        <dbReference type="ARBA" id="ARBA00023288"/>
    </source>
</evidence>
<dbReference type="InterPro" id="IPR051735">
    <property type="entry name" value="CFEM_domain"/>
</dbReference>
<evidence type="ECO:0000256" key="12">
    <source>
        <dbReference type="ARBA" id="ARBA00023157"/>
    </source>
</evidence>
<dbReference type="GO" id="GO:0046872">
    <property type="term" value="F:metal ion binding"/>
    <property type="evidence" value="ECO:0007669"/>
    <property type="project" value="UniProtKB-KW"/>
</dbReference>
<sequence length="151" mass="14632">MLLSRPLVLALAALTAAQSIGDLPACAQLCLANGISGSGCTAANIKCVCASTAFLEGLASCVRERCSPADRVVVANFATTLCSGAGVTIPADIVSSVTAAAATAAATDATLGTANHTTTAPPAASTTKNAAPASNNAWTALLGIAFVGLAL</sequence>
<dbReference type="Pfam" id="PF05730">
    <property type="entry name" value="CFEM"/>
    <property type="match status" value="1"/>
</dbReference>
<dbReference type="PANTHER" id="PTHR37928">
    <property type="entry name" value="CFEM DOMAIN PROTEIN (AFU_ORTHOLOGUE AFUA_6G14090)"/>
    <property type="match status" value="1"/>
</dbReference>
<evidence type="ECO:0000256" key="16">
    <source>
        <dbReference type="SAM" id="SignalP"/>
    </source>
</evidence>
<evidence type="ECO:0000256" key="4">
    <source>
        <dbReference type="ARBA" id="ARBA00022475"/>
    </source>
</evidence>
<comment type="caution">
    <text evidence="15">Lacks conserved residue(s) required for the propagation of feature annotation.</text>
</comment>
<dbReference type="GO" id="GO:0005886">
    <property type="term" value="C:plasma membrane"/>
    <property type="evidence" value="ECO:0007669"/>
    <property type="project" value="UniProtKB-SubCell"/>
</dbReference>
<keyword evidence="13" id="KW-0325">Glycoprotein</keyword>
<gene>
    <name evidence="18" type="ORF">NEOLI_004960</name>
</gene>
<dbReference type="GO" id="GO:0098552">
    <property type="term" value="C:side of membrane"/>
    <property type="evidence" value="ECO:0007669"/>
    <property type="project" value="UniProtKB-KW"/>
</dbReference>
<organism evidence="18 19">
    <name type="scientific">Neolecta irregularis (strain DAH-3)</name>
    <dbReference type="NCBI Taxonomy" id="1198029"/>
    <lineage>
        <taxon>Eukaryota</taxon>
        <taxon>Fungi</taxon>
        <taxon>Dikarya</taxon>
        <taxon>Ascomycota</taxon>
        <taxon>Taphrinomycotina</taxon>
        <taxon>Neolectales</taxon>
        <taxon>Neolectaceae</taxon>
        <taxon>Neolecta</taxon>
    </lineage>
</organism>
<evidence type="ECO:0000256" key="8">
    <source>
        <dbReference type="ARBA" id="ARBA00022723"/>
    </source>
</evidence>
<keyword evidence="9 16" id="KW-0732">Signal</keyword>
<feature type="disulfide bond" evidence="15">
    <location>
        <begin position="49"/>
        <end position="82"/>
    </location>
</feature>
<dbReference type="STRING" id="1198029.A0A1U7LMV2"/>